<dbReference type="InterPro" id="IPR011701">
    <property type="entry name" value="MFS"/>
</dbReference>
<feature type="transmembrane region" description="Helical" evidence="4">
    <location>
        <begin position="97"/>
        <end position="119"/>
    </location>
</feature>
<feature type="transmembrane region" description="Helical" evidence="4">
    <location>
        <begin position="131"/>
        <end position="152"/>
    </location>
</feature>
<keyword evidence="1 4" id="KW-0812">Transmembrane</keyword>
<dbReference type="EMBL" id="BAABWU010000011">
    <property type="protein sequence ID" value="GAA6197312.1"/>
    <property type="molecule type" value="Genomic_DNA"/>
</dbReference>
<dbReference type="RefSeq" id="WP_295451511.1">
    <property type="nucleotide sequence ID" value="NZ_BAABWU010000011.1"/>
</dbReference>
<feature type="transmembrane region" description="Helical" evidence="4">
    <location>
        <begin position="199"/>
        <end position="226"/>
    </location>
</feature>
<accession>A0ABQ0AN76</accession>
<dbReference type="SUPFAM" id="SSF103473">
    <property type="entry name" value="MFS general substrate transporter"/>
    <property type="match status" value="1"/>
</dbReference>
<dbReference type="Pfam" id="PF07690">
    <property type="entry name" value="MFS_1"/>
    <property type="match status" value="2"/>
</dbReference>
<evidence type="ECO:0000313" key="6">
    <source>
        <dbReference type="EMBL" id="GAA6197312.1"/>
    </source>
</evidence>
<evidence type="ECO:0000259" key="5">
    <source>
        <dbReference type="PROSITE" id="PS50850"/>
    </source>
</evidence>
<sequence length="424" mass="44754">MLQVLSSAWALLLGMGMLMIGNGMQGTILGVRGAMEGFSTLQMSFVMSAYFVGFLGGSRLAPEMIRRVGHVRVFAALASLISAVMILYPAVANPIAWMLGRALIGFCFSGVYVTAESWLNNASDNANRGKALSLYMIVQTMGIVAAQALMLVGDPAGYETFVIASVVISVSFAPILLSISPTPAFDTTKPMSLRELMNVSPLGCVGMFLLGGVFSAQFGMSAVYAAEAGLTLSQISIFIATFYIGAIVLQYPLGWMSDWMDRRVLVLVVSALGGGAALMGMMMGGSYSFLLLAAFFIGGMSNPLYSLLIAHTNDYLEHDDMAAASGGLVFINGLGAIAGPVITGWIMSDAVFGPSGYFLFMAVLLIALAVYALYRTTQRAAIPADETGIMSPMTPSGSPVVVEFAQEYAIETEIEEQEAASEAG</sequence>
<evidence type="ECO:0000313" key="7">
    <source>
        <dbReference type="Proteomes" id="UP001441944"/>
    </source>
</evidence>
<name>A0ABQ0AN76_9RHOB</name>
<keyword evidence="2 4" id="KW-1133">Transmembrane helix</keyword>
<keyword evidence="3 4" id="KW-0472">Membrane</keyword>
<feature type="transmembrane region" description="Helical" evidence="4">
    <location>
        <begin position="43"/>
        <end position="61"/>
    </location>
</feature>
<dbReference type="InterPro" id="IPR047200">
    <property type="entry name" value="MFS_YcaD-like"/>
</dbReference>
<organism evidence="6 7">
    <name type="scientific">Pseudophaeobacter arcticus</name>
    <dbReference type="NCBI Taxonomy" id="385492"/>
    <lineage>
        <taxon>Bacteria</taxon>
        <taxon>Pseudomonadati</taxon>
        <taxon>Pseudomonadota</taxon>
        <taxon>Alphaproteobacteria</taxon>
        <taxon>Rhodobacterales</taxon>
        <taxon>Paracoccaceae</taxon>
        <taxon>Pseudophaeobacter</taxon>
    </lineage>
</organism>
<comment type="caution">
    <text evidence="6">The sequence shown here is derived from an EMBL/GenBank/DDBJ whole genome shotgun (WGS) entry which is preliminary data.</text>
</comment>
<evidence type="ECO:0000256" key="2">
    <source>
        <dbReference type="ARBA" id="ARBA00022989"/>
    </source>
</evidence>
<feature type="transmembrane region" description="Helical" evidence="4">
    <location>
        <begin position="289"/>
        <end position="310"/>
    </location>
</feature>
<feature type="transmembrane region" description="Helical" evidence="4">
    <location>
        <begin position="322"/>
        <end position="345"/>
    </location>
</feature>
<feature type="transmembrane region" description="Helical" evidence="4">
    <location>
        <begin position="232"/>
        <end position="252"/>
    </location>
</feature>
<feature type="transmembrane region" description="Helical" evidence="4">
    <location>
        <begin position="73"/>
        <end position="91"/>
    </location>
</feature>
<gene>
    <name evidence="6" type="ORF">NBRC116598_27560</name>
</gene>
<dbReference type="PROSITE" id="PS50850">
    <property type="entry name" value="MFS"/>
    <property type="match status" value="1"/>
</dbReference>
<dbReference type="InterPro" id="IPR036259">
    <property type="entry name" value="MFS_trans_sf"/>
</dbReference>
<dbReference type="InterPro" id="IPR020846">
    <property type="entry name" value="MFS_dom"/>
</dbReference>
<proteinExistence type="predicted"/>
<feature type="transmembrane region" description="Helical" evidence="4">
    <location>
        <begin position="158"/>
        <end position="179"/>
    </location>
</feature>
<feature type="transmembrane region" description="Helical" evidence="4">
    <location>
        <begin position="357"/>
        <end position="374"/>
    </location>
</feature>
<reference evidence="6 7" key="1">
    <citation type="submission" date="2024-04" db="EMBL/GenBank/DDBJ databases">
        <title>Draft genome sequence of Pseudophaeobacter arcticus NBRC 116598.</title>
        <authorList>
            <person name="Miyakawa T."/>
            <person name="Kusuya Y."/>
            <person name="Miura T."/>
        </authorList>
    </citation>
    <scope>NUCLEOTIDE SEQUENCE [LARGE SCALE GENOMIC DNA]</scope>
    <source>
        <strain evidence="6 7">SU-CL00105</strain>
    </source>
</reference>
<evidence type="ECO:0000256" key="3">
    <source>
        <dbReference type="ARBA" id="ARBA00023136"/>
    </source>
</evidence>
<dbReference type="Gene3D" id="1.20.1250.20">
    <property type="entry name" value="MFS general substrate transporter like domains"/>
    <property type="match status" value="2"/>
</dbReference>
<evidence type="ECO:0000256" key="4">
    <source>
        <dbReference type="SAM" id="Phobius"/>
    </source>
</evidence>
<feature type="domain" description="Major facilitator superfamily (MFS) profile" evidence="5">
    <location>
        <begin position="2"/>
        <end position="380"/>
    </location>
</feature>
<feature type="transmembrane region" description="Helical" evidence="4">
    <location>
        <begin position="264"/>
        <end position="283"/>
    </location>
</feature>
<dbReference type="PANTHER" id="PTHR23521">
    <property type="entry name" value="TRANSPORTER MFS SUPERFAMILY"/>
    <property type="match status" value="1"/>
</dbReference>
<keyword evidence="7" id="KW-1185">Reference proteome</keyword>
<dbReference type="Proteomes" id="UP001441944">
    <property type="component" value="Unassembled WGS sequence"/>
</dbReference>
<evidence type="ECO:0000256" key="1">
    <source>
        <dbReference type="ARBA" id="ARBA00022692"/>
    </source>
</evidence>
<dbReference type="PANTHER" id="PTHR23521:SF3">
    <property type="entry name" value="MFS TRANSPORTER"/>
    <property type="match status" value="1"/>
</dbReference>
<protein>
    <submittedName>
        <fullName evidence="6">MFS transporter</fullName>
    </submittedName>
</protein>
<dbReference type="CDD" id="cd17477">
    <property type="entry name" value="MFS_YcaD_like"/>
    <property type="match status" value="1"/>
</dbReference>